<feature type="binding site" description="in site B" evidence="5">
    <location>
        <begin position="126"/>
        <end position="129"/>
    </location>
    <ligand>
        <name>substrate</name>
    </ligand>
</feature>
<dbReference type="AlphaFoldDB" id="A0A538TXL0"/>
<dbReference type="UniPathway" id="UPA00223">
    <property type="reaction ID" value="UER01007"/>
</dbReference>
<dbReference type="PRINTS" id="PR00145">
    <property type="entry name" value="ARGSUCLYASE"/>
</dbReference>
<dbReference type="Pfam" id="PF00206">
    <property type="entry name" value="Lyase_1"/>
    <property type="match status" value="1"/>
</dbReference>
<comment type="subcellular location">
    <subcellularLocation>
        <location evidence="5">Cytoplasm</location>
    </subcellularLocation>
</comment>
<organism evidence="9 10">
    <name type="scientific">Eiseniibacteriota bacterium</name>
    <dbReference type="NCBI Taxonomy" id="2212470"/>
    <lineage>
        <taxon>Bacteria</taxon>
        <taxon>Candidatus Eiseniibacteriota</taxon>
    </lineage>
</organism>
<dbReference type="FunFam" id="1.10.275.10:FF:000001">
    <property type="entry name" value="Fumarate hydratase, mitochondrial"/>
    <property type="match status" value="1"/>
</dbReference>
<dbReference type="GO" id="GO:0004333">
    <property type="term" value="F:fumarate hydratase activity"/>
    <property type="evidence" value="ECO:0007669"/>
    <property type="project" value="UniProtKB-UniRule"/>
</dbReference>
<dbReference type="CDD" id="cd01362">
    <property type="entry name" value="Fumarase_classII"/>
    <property type="match status" value="1"/>
</dbReference>
<feature type="binding site" evidence="5">
    <location>
        <begin position="136"/>
        <end position="138"/>
    </location>
    <ligand>
        <name>substrate</name>
    </ligand>
</feature>
<dbReference type="GO" id="GO:0006099">
    <property type="term" value="P:tricarboxylic acid cycle"/>
    <property type="evidence" value="ECO:0007669"/>
    <property type="project" value="UniProtKB-UniRule"/>
</dbReference>
<feature type="domain" description="Fumarate lyase N-terminal" evidence="7">
    <location>
        <begin position="15"/>
        <end position="339"/>
    </location>
</feature>
<feature type="compositionally biased region" description="Basic and acidic residues" evidence="6">
    <location>
        <begin position="446"/>
        <end position="457"/>
    </location>
</feature>
<feature type="region of interest" description="Disordered" evidence="6">
    <location>
        <begin position="443"/>
        <end position="469"/>
    </location>
</feature>
<dbReference type="InterPro" id="IPR005677">
    <property type="entry name" value="Fum_hydII"/>
</dbReference>
<feature type="active site" description="Proton donor/acceptor" evidence="5">
    <location>
        <position position="185"/>
    </location>
</feature>
<sequence length="469" mass="49778">MATRADFRIEKDSLGEMKVPAKARYGPQTQRAVENFPISGQPLPPAFLHALGWIKVAAARVNAALGLLPADLAGAIERAAREVADGTWDAEFPIDVFQTGSGTSSNMNANEVIAHRAGELLGKKVHPNDHVNFGQSSNDVIPTALHVSALLTIERDLLPALAHLASALERKAREFDGIVKTGRTHLMDATPIRLGQEFGGYASQVRHGIERVRATLPDLRELAIGGTAVGTGLNTHREFGRRMAAELASLTGTELVEARDHFEAQGAQDGAAWASGALNSVASSLMKIAGDVRLMNSGPRCGLGEVTLPAVQPGSSIMPGKVNPVICESVIQVAAQVTGNHVAITLGAQGGQLDLNTMLPMIARNLLESIRLLSNVARVFADKAVAGLEANEETCLGYVEISPSMATALNPLIGYDRAAEIAKRSFQERLPVRELAREMTTLSAEEIDRALDPRRQTEPGLEQGGSSGG</sequence>
<feature type="active site" evidence="5">
    <location>
        <position position="315"/>
    </location>
</feature>
<dbReference type="Gene3D" id="1.10.275.10">
    <property type="entry name" value="Fumarase/aspartase (N-terminal domain)"/>
    <property type="match status" value="1"/>
</dbReference>
<evidence type="ECO:0000256" key="4">
    <source>
        <dbReference type="ARBA" id="ARBA00023239"/>
    </source>
</evidence>
<dbReference type="PANTHER" id="PTHR11444">
    <property type="entry name" value="ASPARTATEAMMONIA/ARGININOSUCCINATE/ADENYLOSUCCINATE LYASE"/>
    <property type="match status" value="1"/>
</dbReference>
<accession>A0A538TXL0</accession>
<dbReference type="PANTHER" id="PTHR11444:SF22">
    <property type="entry name" value="FUMARATE HYDRATASE CLASS II"/>
    <property type="match status" value="1"/>
</dbReference>
<proteinExistence type="inferred from homology"/>
<feature type="binding site" evidence="5">
    <location>
        <begin position="321"/>
        <end position="323"/>
    </location>
    <ligand>
        <name>substrate</name>
    </ligand>
</feature>
<comment type="miscellaneous">
    <text evidence="5">There are 2 substrate-binding sites: the catalytic A site, and the non-catalytic B site that may play a role in the transfer of substrate or product between the active site and the solvent. Alternatively, the B site may bind allosteric effectors.</text>
</comment>
<evidence type="ECO:0000256" key="2">
    <source>
        <dbReference type="ARBA" id="ARBA00022490"/>
    </source>
</evidence>
<feature type="site" description="Important for catalytic activity" evidence="5">
    <location>
        <position position="328"/>
    </location>
</feature>
<name>A0A538TXL0_UNCEI</name>
<keyword evidence="4 5" id="KW-0456">Lyase</keyword>
<evidence type="ECO:0000259" key="8">
    <source>
        <dbReference type="Pfam" id="PF10415"/>
    </source>
</evidence>
<dbReference type="InterPro" id="IPR000362">
    <property type="entry name" value="Fumarate_lyase_fam"/>
</dbReference>
<comment type="pathway">
    <text evidence="5">Carbohydrate metabolism; tricarboxylic acid cycle; (S)-malate from fumarate: step 1/1.</text>
</comment>
<dbReference type="GO" id="GO:0005737">
    <property type="term" value="C:cytoplasm"/>
    <property type="evidence" value="ECO:0007669"/>
    <property type="project" value="UniProtKB-SubCell"/>
</dbReference>
<dbReference type="InterPro" id="IPR018951">
    <property type="entry name" value="Fumarase_C_C"/>
</dbReference>
<dbReference type="InterPro" id="IPR020557">
    <property type="entry name" value="Fumarate_lyase_CS"/>
</dbReference>
<keyword evidence="2 5" id="KW-0963">Cytoplasm</keyword>
<evidence type="ECO:0000256" key="5">
    <source>
        <dbReference type="HAMAP-Rule" id="MF_00743"/>
    </source>
</evidence>
<dbReference type="InterPro" id="IPR008948">
    <property type="entry name" value="L-Aspartase-like"/>
</dbReference>
<dbReference type="FunFam" id="1.20.200.10:FF:000001">
    <property type="entry name" value="Fumarate hydratase, mitochondrial"/>
    <property type="match status" value="1"/>
</dbReference>
<dbReference type="EMBL" id="VBOY01000011">
    <property type="protein sequence ID" value="TMQ68348.1"/>
    <property type="molecule type" value="Genomic_DNA"/>
</dbReference>
<reference evidence="9 10" key="1">
    <citation type="journal article" date="2019" name="Nat. Microbiol.">
        <title>Mediterranean grassland soil C-N compound turnover is dependent on rainfall and depth, and is mediated by genomically divergent microorganisms.</title>
        <authorList>
            <person name="Diamond S."/>
            <person name="Andeer P.F."/>
            <person name="Li Z."/>
            <person name="Crits-Christoph A."/>
            <person name="Burstein D."/>
            <person name="Anantharaman K."/>
            <person name="Lane K.R."/>
            <person name="Thomas B.C."/>
            <person name="Pan C."/>
            <person name="Northen T.R."/>
            <person name="Banfield J.F."/>
        </authorList>
    </citation>
    <scope>NUCLEOTIDE SEQUENCE [LARGE SCALE GENOMIC DNA]</scope>
    <source>
        <strain evidence="9">WS_8</strain>
    </source>
</reference>
<evidence type="ECO:0000313" key="9">
    <source>
        <dbReference type="EMBL" id="TMQ68348.1"/>
    </source>
</evidence>
<dbReference type="Gene3D" id="1.10.40.30">
    <property type="entry name" value="Fumarase/aspartase (C-terminal domain)"/>
    <property type="match status" value="1"/>
</dbReference>
<dbReference type="Pfam" id="PF10415">
    <property type="entry name" value="FumaraseC_C"/>
    <property type="match status" value="1"/>
</dbReference>
<protein>
    <recommendedName>
        <fullName evidence="5">Fumarate hydratase class II</fullName>
        <shortName evidence="5">Fumarase C</shortName>
        <ecNumber evidence="5">4.2.1.2</ecNumber>
    </recommendedName>
    <alternativeName>
        <fullName evidence="5">Aerobic fumarase</fullName>
    </alternativeName>
    <alternativeName>
        <fullName evidence="5">Iron-independent fumarase</fullName>
    </alternativeName>
</protein>
<dbReference type="InterPro" id="IPR024083">
    <property type="entry name" value="Fumarase/histidase_N"/>
</dbReference>
<feature type="binding site" evidence="5">
    <location>
        <position position="184"/>
    </location>
    <ligand>
        <name>substrate</name>
    </ligand>
</feature>
<dbReference type="EC" id="4.2.1.2" evidence="5"/>
<keyword evidence="3 5" id="KW-0816">Tricarboxylic acid cycle</keyword>
<dbReference type="Proteomes" id="UP000316609">
    <property type="component" value="Unassembled WGS sequence"/>
</dbReference>
<dbReference type="InterPro" id="IPR022761">
    <property type="entry name" value="Fumarate_lyase_N"/>
</dbReference>
<comment type="similarity">
    <text evidence="1 5">Belongs to the class-II fumarase/aspartase family. Fumarase subfamily.</text>
</comment>
<feature type="domain" description="Fumarase C C-terminal" evidence="8">
    <location>
        <begin position="406"/>
        <end position="455"/>
    </location>
</feature>
<dbReference type="Gene3D" id="1.20.200.10">
    <property type="entry name" value="Fumarase/aspartase (Central domain)"/>
    <property type="match status" value="1"/>
</dbReference>
<evidence type="ECO:0000256" key="3">
    <source>
        <dbReference type="ARBA" id="ARBA00022532"/>
    </source>
</evidence>
<comment type="caution">
    <text evidence="9">The sequence shown here is derived from an EMBL/GenBank/DDBJ whole genome shotgun (WGS) entry which is preliminary data.</text>
</comment>
<dbReference type="FunFam" id="1.10.40.30:FF:000002">
    <property type="entry name" value="Fumarate hydratase class II"/>
    <property type="match status" value="1"/>
</dbReference>
<dbReference type="GO" id="GO:0006106">
    <property type="term" value="P:fumarate metabolic process"/>
    <property type="evidence" value="ECO:0007669"/>
    <property type="project" value="InterPro"/>
</dbReference>
<dbReference type="HAMAP" id="MF_00743">
    <property type="entry name" value="FumaraseC"/>
    <property type="match status" value="1"/>
</dbReference>
<comment type="function">
    <text evidence="5">Involved in the TCA cycle. Catalyzes the stereospecific interconversion of fumarate to L-malate.</text>
</comment>
<evidence type="ECO:0000259" key="7">
    <source>
        <dbReference type="Pfam" id="PF00206"/>
    </source>
</evidence>
<evidence type="ECO:0000256" key="1">
    <source>
        <dbReference type="ARBA" id="ARBA00009084"/>
    </source>
</evidence>
<evidence type="ECO:0000256" key="6">
    <source>
        <dbReference type="SAM" id="MobiDB-lite"/>
    </source>
</evidence>
<feature type="binding site" evidence="5">
    <location>
        <position position="316"/>
    </location>
    <ligand>
        <name>substrate</name>
    </ligand>
</feature>
<gene>
    <name evidence="5" type="primary">fumC</name>
    <name evidence="9" type="ORF">E6K78_01435</name>
</gene>
<dbReference type="PRINTS" id="PR00149">
    <property type="entry name" value="FUMRATELYASE"/>
</dbReference>
<dbReference type="NCBIfam" id="NF008909">
    <property type="entry name" value="PRK12273.1"/>
    <property type="match status" value="1"/>
</dbReference>
<dbReference type="SUPFAM" id="SSF48557">
    <property type="entry name" value="L-aspartase-like"/>
    <property type="match status" value="1"/>
</dbReference>
<feature type="binding site" evidence="5">
    <location>
        <begin position="101"/>
        <end position="103"/>
    </location>
    <ligand>
        <name>substrate</name>
    </ligand>
</feature>
<comment type="catalytic activity">
    <reaction evidence="5">
        <text>(S)-malate = fumarate + H2O</text>
        <dbReference type="Rhea" id="RHEA:12460"/>
        <dbReference type="ChEBI" id="CHEBI:15377"/>
        <dbReference type="ChEBI" id="CHEBI:15589"/>
        <dbReference type="ChEBI" id="CHEBI:29806"/>
        <dbReference type="EC" id="4.2.1.2"/>
    </reaction>
</comment>
<dbReference type="PROSITE" id="PS00163">
    <property type="entry name" value="FUMARATE_LYASES"/>
    <property type="match status" value="1"/>
</dbReference>
<comment type="subunit">
    <text evidence="5">Homotetramer.</text>
</comment>
<evidence type="ECO:0000313" key="10">
    <source>
        <dbReference type="Proteomes" id="UP000316609"/>
    </source>
</evidence>